<dbReference type="EMBL" id="CAFZ01000538">
    <property type="protein sequence ID" value="CCA75859.1"/>
    <property type="molecule type" value="Genomic_DNA"/>
</dbReference>
<name>G4TX16_SERID</name>
<protein>
    <submittedName>
        <fullName evidence="2">Uncharacterized protein</fullName>
    </submittedName>
</protein>
<organism evidence="2 3">
    <name type="scientific">Serendipita indica (strain DSM 11827)</name>
    <name type="common">Root endophyte fungus</name>
    <name type="synonym">Piriformospora indica</name>
    <dbReference type="NCBI Taxonomy" id="1109443"/>
    <lineage>
        <taxon>Eukaryota</taxon>
        <taxon>Fungi</taxon>
        <taxon>Dikarya</taxon>
        <taxon>Basidiomycota</taxon>
        <taxon>Agaricomycotina</taxon>
        <taxon>Agaricomycetes</taxon>
        <taxon>Sebacinales</taxon>
        <taxon>Serendipitaceae</taxon>
        <taxon>Serendipita</taxon>
    </lineage>
</organism>
<evidence type="ECO:0000256" key="1">
    <source>
        <dbReference type="SAM" id="MobiDB-lite"/>
    </source>
</evidence>
<accession>G4TX16</accession>
<dbReference type="HOGENOM" id="CLU_2513482_0_0_1"/>
<proteinExistence type="predicted"/>
<dbReference type="InParanoid" id="G4TX16"/>
<evidence type="ECO:0000313" key="2">
    <source>
        <dbReference type="EMBL" id="CCA75859.1"/>
    </source>
</evidence>
<feature type="region of interest" description="Disordered" evidence="1">
    <location>
        <begin position="1"/>
        <end position="44"/>
    </location>
</feature>
<sequence>MSASSSPSQMKGVDPMQFRVPISYDGGKTTNMTTLTSDNDPFEERERGGGCCDCTGCASGPSGWSSGDGFCGCNTNEVDCHCIIS</sequence>
<evidence type="ECO:0000313" key="3">
    <source>
        <dbReference type="Proteomes" id="UP000007148"/>
    </source>
</evidence>
<comment type="caution">
    <text evidence="2">The sequence shown here is derived from an EMBL/GenBank/DDBJ whole genome shotgun (WGS) entry which is preliminary data.</text>
</comment>
<feature type="compositionally biased region" description="Polar residues" evidence="1">
    <location>
        <begin position="28"/>
        <end position="39"/>
    </location>
</feature>
<keyword evidence="3" id="KW-1185">Reference proteome</keyword>
<reference evidence="2 3" key="1">
    <citation type="journal article" date="2011" name="PLoS Pathog.">
        <title>Endophytic Life Strategies Decoded by Genome and Transcriptome Analyses of the Mutualistic Root Symbiont Piriformospora indica.</title>
        <authorList>
            <person name="Zuccaro A."/>
            <person name="Lahrmann U."/>
            <person name="Guldener U."/>
            <person name="Langen G."/>
            <person name="Pfiffi S."/>
            <person name="Biedenkopf D."/>
            <person name="Wong P."/>
            <person name="Samans B."/>
            <person name="Grimm C."/>
            <person name="Basiewicz M."/>
            <person name="Murat C."/>
            <person name="Martin F."/>
            <person name="Kogel K.H."/>
        </authorList>
    </citation>
    <scope>NUCLEOTIDE SEQUENCE [LARGE SCALE GENOMIC DNA]</scope>
    <source>
        <strain evidence="2 3">DSM 11827</strain>
    </source>
</reference>
<dbReference type="Proteomes" id="UP000007148">
    <property type="component" value="Unassembled WGS sequence"/>
</dbReference>
<dbReference type="AlphaFoldDB" id="G4TX16"/>
<gene>
    <name evidence="2" type="ORF">PIIN_09854</name>
</gene>